<dbReference type="EMBL" id="HG810772">
    <property type="protein sequence ID" value="CDO65159.1"/>
    <property type="molecule type" value="Genomic_DNA"/>
</dbReference>
<evidence type="ECO:0000313" key="4">
    <source>
        <dbReference type="EMBL" id="CDO65159.1"/>
    </source>
</evidence>
<dbReference type="GO" id="GO:0000779">
    <property type="term" value="C:condensed chromosome, centromeric region"/>
    <property type="evidence" value="ECO:0007669"/>
    <property type="project" value="TreeGrafter"/>
</dbReference>
<dbReference type="GO" id="GO:0000796">
    <property type="term" value="C:condensin complex"/>
    <property type="evidence" value="ECO:0007669"/>
    <property type="project" value="TreeGrafter"/>
</dbReference>
<evidence type="ECO:0000256" key="2">
    <source>
        <dbReference type="SAM" id="MobiDB-lite"/>
    </source>
</evidence>
<name>A0A060RUQ4_PLARE</name>
<feature type="compositionally biased region" description="Low complexity" evidence="2">
    <location>
        <begin position="558"/>
        <end position="570"/>
    </location>
</feature>
<dbReference type="Gene3D" id="1.25.10.10">
    <property type="entry name" value="Leucine-rich Repeat Variant"/>
    <property type="match status" value="1"/>
</dbReference>
<dbReference type="GO" id="GO:0042393">
    <property type="term" value="F:histone binding"/>
    <property type="evidence" value="ECO:0007669"/>
    <property type="project" value="TreeGrafter"/>
</dbReference>
<dbReference type="GO" id="GO:0010032">
    <property type="term" value="P:meiotic chromosome condensation"/>
    <property type="evidence" value="ECO:0007669"/>
    <property type="project" value="TreeGrafter"/>
</dbReference>
<feature type="region of interest" description="Disordered" evidence="2">
    <location>
        <begin position="540"/>
        <end position="632"/>
    </location>
</feature>
<dbReference type="InterPro" id="IPR016024">
    <property type="entry name" value="ARM-type_fold"/>
</dbReference>
<accession>A0A060RUQ4</accession>
<dbReference type="VEuPathDB" id="PlasmoDB:PRCDC_1134000"/>
<dbReference type="InterPro" id="IPR011989">
    <property type="entry name" value="ARM-like"/>
</dbReference>
<feature type="transmembrane region" description="Helical" evidence="3">
    <location>
        <begin position="1221"/>
        <end position="1238"/>
    </location>
</feature>
<reference evidence="4" key="1">
    <citation type="submission" date="2014-01" db="EMBL/GenBank/DDBJ databases">
        <authorList>
            <person name="Aslett M."/>
        </authorList>
    </citation>
    <scope>NUCLEOTIDE SEQUENCE</scope>
    <source>
        <strain evidence="4">CDC</strain>
    </source>
</reference>
<organism evidence="4 5">
    <name type="scientific">Plasmodium reichenowi</name>
    <dbReference type="NCBI Taxonomy" id="5854"/>
    <lineage>
        <taxon>Eukaryota</taxon>
        <taxon>Sar</taxon>
        <taxon>Alveolata</taxon>
        <taxon>Apicomplexa</taxon>
        <taxon>Aconoidasida</taxon>
        <taxon>Haemosporida</taxon>
        <taxon>Plasmodiidae</taxon>
        <taxon>Plasmodium</taxon>
        <taxon>Plasmodium (Laverania)</taxon>
    </lineage>
</organism>
<evidence type="ECO:0000256" key="3">
    <source>
        <dbReference type="SAM" id="Phobius"/>
    </source>
</evidence>
<dbReference type="PhylomeDB" id="A0A060RUQ4"/>
<dbReference type="GO" id="GO:0007076">
    <property type="term" value="P:mitotic chromosome condensation"/>
    <property type="evidence" value="ECO:0007669"/>
    <property type="project" value="InterPro"/>
</dbReference>
<proteinExistence type="predicted"/>
<evidence type="ECO:0000313" key="5">
    <source>
        <dbReference type="Proteomes" id="UP000027581"/>
    </source>
</evidence>
<reference evidence="4" key="2">
    <citation type="submission" date="2014-05" db="EMBL/GenBank/DDBJ databases">
        <title>The genome sequences of chimpanzee malaria parasites reveal the path to human adaptation.</title>
        <authorList>
            <person name="Otto T.D."/>
            <person name="Rayner J.C."/>
            <person name="Boehme U."/>
            <person name="Pain A."/>
            <person name="Spottiswoode N."/>
            <person name="Sanders M."/>
            <person name="Quail M."/>
            <person name="Ollomo B."/>
            <person name="Renaud F."/>
            <person name="Thomas A.W."/>
            <person name="Prugnolle F."/>
            <person name="Conway D.J."/>
            <person name="Newbold C."/>
            <person name="Berriman M."/>
        </authorList>
    </citation>
    <scope>NUCLEOTIDE SEQUENCE [LARGE SCALE GENOMIC DNA]</scope>
    <source>
        <strain evidence="4">CDC</strain>
    </source>
</reference>
<gene>
    <name evidence="4" type="ORF">PRCDC_1134000</name>
</gene>
<evidence type="ECO:0000256" key="1">
    <source>
        <dbReference type="ARBA" id="ARBA00023067"/>
    </source>
</evidence>
<dbReference type="VEuPathDB" id="PlasmoDB:PRG01_1132900"/>
<dbReference type="PANTHER" id="PTHR14222">
    <property type="entry name" value="CONDENSIN"/>
    <property type="match status" value="1"/>
</dbReference>
<keyword evidence="3" id="KW-0472">Membrane</keyword>
<dbReference type="SUPFAM" id="SSF48371">
    <property type="entry name" value="ARM repeat"/>
    <property type="match status" value="1"/>
</dbReference>
<dbReference type="InterPro" id="IPR026971">
    <property type="entry name" value="CND1/NCAPD3"/>
</dbReference>
<dbReference type="PANTHER" id="PTHR14222:SF2">
    <property type="entry name" value="CONDENSIN COMPLEX SUBUNIT 1"/>
    <property type="match status" value="1"/>
</dbReference>
<keyword evidence="1" id="KW-0226">DNA condensation</keyword>
<feature type="compositionally biased region" description="Polar residues" evidence="2">
    <location>
        <begin position="604"/>
        <end position="618"/>
    </location>
</feature>
<dbReference type="Proteomes" id="UP000027581">
    <property type="component" value="Unassembled WGS sequence"/>
</dbReference>
<keyword evidence="3" id="KW-0812">Transmembrane</keyword>
<feature type="transmembrane region" description="Helical" evidence="3">
    <location>
        <begin position="1398"/>
        <end position="1420"/>
    </location>
</feature>
<feature type="compositionally biased region" description="Basic residues" evidence="2">
    <location>
        <begin position="1812"/>
        <end position="1822"/>
    </location>
</feature>
<sequence length="1822" mass="218324">MNDRDKLHKKKEKYANLNDDVEYEEIEKKMKRRKVEKKFTNTNTNTMEYKLNIQNNIFLKHMKENKEKYEKIDNVEKIYRKLKADIISLNVSYVQMEHYDSFFYYEKNKIDFILPELDNIINSSNIDTLKELCDISFYPIYNPTLSKRIIEWLTKDRNNNDKKEYTESVNMSYLFSLNILLSYLIYKNDDNSNYSCMIYLNMLHWMHNDKKILKFRLFILKGILKRFLFCCSYFNDKEILKLKKIENDSVIDEEKRDVLKNIFLTLHNSVEYIDISNLLNINDKNCIFELIKFFIELIKKPLIYSLHILCVNYLIKIVKSCYDFRFTYNINVELYDIGPEVNIFVKIINLILAKILSVIKDTKNDENMFCLEQINNINNLITLFFINVLNNCVRIIIPQVLINDKLKKQYLLNNENKYNREGNTNNDDKIFEDEVVLNACNPIFSFIEIFIINHSDKYEKNVFIELIKILIKECRKIEKRYNIMKMISDEYILFIKDGDSKRKHDKSIDTNYIKNRKVSRKRFDSNASFKLSDEYSSSIYSETEDEDKNEDDVHKNGIRNITNNQNGINVNDDDDSNKRNNEINEETNQITMKESTKINKDDTISSQMAEQIKSNESSEAIDDPNEINKQPKKKVYRNNFINKLNYKRKGTFHVDNKRYYITYESVMVRYLNLLLKYMNCERYHIRNTMLDLFLSLIKKKRTNKNESIFQSLFKLFLERLEDPNVIVKAKALSILVTLTNKKYYDNSLIYKFIFNKMNEKINMYKIISSNIYSNRSNIRKLIIQYIEAIFETLIHKKLNYKIFFFFVCNYLCTLSLDAMSSVRRQVLLTVNNLFINASHDFHITKIWIAIIFSAITDIEETIKDECVSIFLNTFIKPALSSSLLNINENKIKQVLKKYNITYFRINQEFVEKIGMKYLNEYPRKYECNDVPNKVPIISISDDRKNNKFKNVNNIDYNNEEGKIYEYNNYSNINMDKIMEEKKNKNLKKQSDEEYDRNNDGILYLIHLCNIYFENDLNNTFICILKYMTKYDLLHFNIIISYLKKKKNNTLEEFINFLNSFLYNMRYFSIKVLNTFLLDFIIQLSKEYEKKIKFENVLFLLNRCYEIYLMNIENMNNMNSGMNMELYNNKYKTNHIEKKDNNDHFDDNISNVVLNDNIEEKENKVLIDYILSNEDLIYEKEICSNGILKNILLKLFTILYNLLDTTEEELDESFLVKMENTIYHFNCPICFIYIILNIIRKKKKNINEFIEKLKNKIVYFFEHIESIELNNIFCNILITFIFLINDFKKGDTFLNMVCIKLKRIHENIDNNTKMKTTSNNNISDNNNNNNNNNNNIICGSSNSNCNNNIMIKNCIYLTQSILVIDKSVSIRNDLFLNFEKDLKNVNTCMNILNNLIILLYYMIINFGSSCNKFVFVLLRFFKHDNSFLRYLSFYVLSKLLSEDYIKYNNQFFFGVLYLLADKNEIIRKQSLSVFKHILMMYSNKTNIINYIIECIFVLNNFYNFKLSKHLIHIGNIFHIHNKIDRYKIYSYLLENLSNSEKFSLQQKLINEYLIQYVYNYDNYYFEEDDDIRNENTKIKKKTILPLNDEDNEGSVLLDVLNILSCKLMKIKIKKDFAPKLEEKNKNIRIKNVENSVKVLNDLMKNILKKNTLPILLSLRTIMFKTKSFFFKYINNLIIYLCIDYKDSIEELINETHIRNEIIIDFQNFIYVDSILLHAEQYNHLFFDKNKNININFLQHSENIFDTQINHHQNKVKKNKKNIKYYHTMDNNHNNNNDKKNNNNYSYYTSSDEYQQVEKVLHGISSDSDEYAQKKKNKNKKMKK</sequence>
<keyword evidence="5" id="KW-1185">Reference proteome</keyword>
<evidence type="ECO:0008006" key="6">
    <source>
        <dbReference type="Google" id="ProtNLM"/>
    </source>
</evidence>
<feature type="compositionally biased region" description="Basic and acidic residues" evidence="2">
    <location>
        <begin position="594"/>
        <end position="603"/>
    </location>
</feature>
<keyword evidence="3" id="KW-1133">Transmembrane helix</keyword>
<feature type="region of interest" description="Disordered" evidence="2">
    <location>
        <begin position="1802"/>
        <end position="1822"/>
    </location>
</feature>
<protein>
    <recommendedName>
        <fullName evidence="6">Condensin-2 complex subunit D3</fullName>
    </recommendedName>
</protein>